<evidence type="ECO:0000313" key="1">
    <source>
        <dbReference type="EMBL" id="CUU44111.1"/>
    </source>
</evidence>
<dbReference type="AlphaFoldDB" id="A0A0P0JDG3"/>
<evidence type="ECO:0000313" key="2">
    <source>
        <dbReference type="Proteomes" id="UP000065734"/>
    </source>
</evidence>
<dbReference type="Proteomes" id="UP000065734">
    <property type="component" value="Chromosome I"/>
</dbReference>
<keyword evidence="2" id="KW-1185">Reference proteome</keyword>
<reference evidence="2" key="1">
    <citation type="journal article" date="2016" name="Genome Announc.">
        <title>Revised genome sequence of the purple photosynthetic bacterium Blastochloris viridis.</title>
        <authorList>
            <person name="Liu L.N."/>
            <person name="Faulkner M."/>
            <person name="Liu X."/>
            <person name="Huang F."/>
            <person name="Darby A.C."/>
            <person name="Hall N."/>
        </authorList>
    </citation>
    <scope>NUCLEOTIDE SEQUENCE [LARGE SCALE GENOMIC DNA]</scope>
    <source>
        <strain evidence="2">ATCC 19567 / DSM 133 / F</strain>
    </source>
</reference>
<accession>A0A0P0JDG3</accession>
<dbReference type="KEGG" id="bvr:BVIR_391"/>
<name>A0A0P0JDG3_BLAVI</name>
<dbReference type="EMBL" id="LN907867">
    <property type="protein sequence ID" value="CUU44111.1"/>
    <property type="molecule type" value="Genomic_DNA"/>
</dbReference>
<protein>
    <submittedName>
        <fullName evidence="1">Uncharacterized protein</fullName>
    </submittedName>
</protein>
<gene>
    <name evidence="1" type="ORF">BVIRIDIS_31580</name>
</gene>
<sequence length="63" mass="6930">MELSALVVRDERAPCATLRGYFAQQITAGKRPSYGYPENHLPKTTADSMDMETGFITAAHKGK</sequence>
<proteinExistence type="predicted"/>
<organism evidence="1 2">
    <name type="scientific">Blastochloris viridis</name>
    <name type="common">Rhodopseudomonas viridis</name>
    <dbReference type="NCBI Taxonomy" id="1079"/>
    <lineage>
        <taxon>Bacteria</taxon>
        <taxon>Pseudomonadati</taxon>
        <taxon>Pseudomonadota</taxon>
        <taxon>Alphaproteobacteria</taxon>
        <taxon>Hyphomicrobiales</taxon>
        <taxon>Blastochloridaceae</taxon>
        <taxon>Blastochloris</taxon>
    </lineage>
</organism>